<dbReference type="InterPro" id="IPR005158">
    <property type="entry name" value="BTAD"/>
</dbReference>
<reference evidence="8" key="2">
    <citation type="submission" date="2020-09" db="EMBL/GenBank/DDBJ databases">
        <authorList>
            <person name="Sun Q."/>
            <person name="Ohkuma M."/>
        </authorList>
    </citation>
    <scope>NUCLEOTIDE SEQUENCE</scope>
    <source>
        <strain evidence="8">JCM 4633</strain>
    </source>
</reference>
<dbReference type="SMART" id="SM01043">
    <property type="entry name" value="BTAD"/>
    <property type="match status" value="1"/>
</dbReference>
<dbReference type="SMART" id="SM00862">
    <property type="entry name" value="Trans_reg_C"/>
    <property type="match status" value="1"/>
</dbReference>
<dbReference type="Proteomes" id="UP000646244">
    <property type="component" value="Unassembled WGS sequence"/>
</dbReference>
<dbReference type="InterPro" id="IPR016032">
    <property type="entry name" value="Sig_transdc_resp-reg_C-effctor"/>
</dbReference>
<dbReference type="Pfam" id="PF03704">
    <property type="entry name" value="BTAD"/>
    <property type="match status" value="1"/>
</dbReference>
<keyword evidence="4" id="KW-0238">DNA-binding</keyword>
<dbReference type="InterPro" id="IPR051677">
    <property type="entry name" value="AfsR-DnrI-RedD_regulator"/>
</dbReference>
<dbReference type="RefSeq" id="WP_190109592.1">
    <property type="nucleotide sequence ID" value="NZ_BMVB01000006.1"/>
</dbReference>
<dbReference type="PANTHER" id="PTHR35807:SF1">
    <property type="entry name" value="TRANSCRIPTIONAL REGULATOR REDD"/>
    <property type="match status" value="1"/>
</dbReference>
<proteinExistence type="inferred from homology"/>
<dbReference type="GO" id="GO:0000160">
    <property type="term" value="P:phosphorelay signal transduction system"/>
    <property type="evidence" value="ECO:0007669"/>
    <property type="project" value="UniProtKB-KW"/>
</dbReference>
<evidence type="ECO:0000259" key="7">
    <source>
        <dbReference type="SMART" id="SM01043"/>
    </source>
</evidence>
<protein>
    <recommendedName>
        <fullName evidence="10">OmpR/PhoB-type domain-containing protein</fullName>
    </recommendedName>
</protein>
<gene>
    <name evidence="8" type="ORF">GCM10010507_22880</name>
</gene>
<dbReference type="AlphaFoldDB" id="A0A918TL77"/>
<reference evidence="8" key="1">
    <citation type="journal article" date="2014" name="Int. J. Syst. Evol. Microbiol.">
        <title>Complete genome sequence of Corynebacterium casei LMG S-19264T (=DSM 44701T), isolated from a smear-ripened cheese.</title>
        <authorList>
            <consortium name="US DOE Joint Genome Institute (JGI-PGF)"/>
            <person name="Walter F."/>
            <person name="Albersmeier A."/>
            <person name="Kalinowski J."/>
            <person name="Ruckert C."/>
        </authorList>
    </citation>
    <scope>NUCLEOTIDE SEQUENCE</scope>
    <source>
        <strain evidence="8">JCM 4633</strain>
    </source>
</reference>
<keyword evidence="3" id="KW-0805">Transcription regulation</keyword>
<evidence type="ECO:0000259" key="6">
    <source>
        <dbReference type="SMART" id="SM00862"/>
    </source>
</evidence>
<evidence type="ECO:0000256" key="4">
    <source>
        <dbReference type="ARBA" id="ARBA00023125"/>
    </source>
</evidence>
<dbReference type="Gene3D" id="1.25.40.10">
    <property type="entry name" value="Tetratricopeptide repeat domain"/>
    <property type="match status" value="1"/>
</dbReference>
<dbReference type="SUPFAM" id="SSF46894">
    <property type="entry name" value="C-terminal effector domain of the bipartite response regulators"/>
    <property type="match status" value="1"/>
</dbReference>
<evidence type="ECO:0008006" key="10">
    <source>
        <dbReference type="Google" id="ProtNLM"/>
    </source>
</evidence>
<dbReference type="InterPro" id="IPR001867">
    <property type="entry name" value="OmpR/PhoB-type_DNA-bd"/>
</dbReference>
<feature type="domain" description="OmpR/PhoB-type" evidence="6">
    <location>
        <begin position="15"/>
        <end position="88"/>
    </location>
</feature>
<dbReference type="CDD" id="cd15831">
    <property type="entry name" value="BTAD"/>
    <property type="match status" value="1"/>
</dbReference>
<keyword evidence="2" id="KW-0902">Two-component regulatory system</keyword>
<dbReference type="Gene3D" id="1.10.10.10">
    <property type="entry name" value="Winged helix-like DNA-binding domain superfamily/Winged helix DNA-binding domain"/>
    <property type="match status" value="1"/>
</dbReference>
<evidence type="ECO:0000256" key="1">
    <source>
        <dbReference type="ARBA" id="ARBA00005820"/>
    </source>
</evidence>
<dbReference type="GO" id="GO:0003677">
    <property type="term" value="F:DNA binding"/>
    <property type="evidence" value="ECO:0007669"/>
    <property type="project" value="UniProtKB-KW"/>
</dbReference>
<evidence type="ECO:0000256" key="3">
    <source>
        <dbReference type="ARBA" id="ARBA00023015"/>
    </source>
</evidence>
<evidence type="ECO:0000256" key="2">
    <source>
        <dbReference type="ARBA" id="ARBA00023012"/>
    </source>
</evidence>
<dbReference type="InterPro" id="IPR011990">
    <property type="entry name" value="TPR-like_helical_dom_sf"/>
</dbReference>
<dbReference type="InterPro" id="IPR036388">
    <property type="entry name" value="WH-like_DNA-bd_sf"/>
</dbReference>
<sequence length="278" mass="30504">MELLVLGPVEARRGASRVALSGAKLHTVLASLVLAGGSVVPDSRLRALLWDWDPPSTSGAQIYTYVSRIRNRLGPAVDIVREHHGYALHPAPRTRIDAVQFERLAARGEDALRSGRHETAAATLRAALRLWRGPALANATEYLVAAEAAQLEERRTAVLESRIEADLARGLHRELVPELTGLIAQHTLRERLRVQLMTALYRADRQADAIAVYHDGRRALSEELGIDPGPALADAYQAIIAGTVEQHHAVRTGARFGRCAHAVGVRHHASPPVRRRRR</sequence>
<evidence type="ECO:0000313" key="8">
    <source>
        <dbReference type="EMBL" id="GHC46905.1"/>
    </source>
</evidence>
<keyword evidence="5" id="KW-0804">Transcription</keyword>
<dbReference type="EMBL" id="BMVB01000006">
    <property type="protein sequence ID" value="GHC46905.1"/>
    <property type="molecule type" value="Genomic_DNA"/>
</dbReference>
<accession>A0A918TL77</accession>
<feature type="domain" description="Bacterial transcriptional activator" evidence="7">
    <location>
        <begin position="96"/>
        <end position="240"/>
    </location>
</feature>
<comment type="similarity">
    <text evidence="1">Belongs to the AfsR/DnrI/RedD regulatory family.</text>
</comment>
<evidence type="ECO:0000256" key="5">
    <source>
        <dbReference type="ARBA" id="ARBA00023163"/>
    </source>
</evidence>
<organism evidence="8 9">
    <name type="scientific">Streptomyces cinnamoneus</name>
    <name type="common">Streptoverticillium cinnamoneum</name>
    <dbReference type="NCBI Taxonomy" id="53446"/>
    <lineage>
        <taxon>Bacteria</taxon>
        <taxon>Bacillati</taxon>
        <taxon>Actinomycetota</taxon>
        <taxon>Actinomycetes</taxon>
        <taxon>Kitasatosporales</taxon>
        <taxon>Streptomycetaceae</taxon>
        <taxon>Streptomyces</taxon>
        <taxon>Streptomyces cinnamoneus group</taxon>
    </lineage>
</organism>
<comment type="caution">
    <text evidence="8">The sequence shown here is derived from an EMBL/GenBank/DDBJ whole genome shotgun (WGS) entry which is preliminary data.</text>
</comment>
<dbReference type="SUPFAM" id="SSF48452">
    <property type="entry name" value="TPR-like"/>
    <property type="match status" value="1"/>
</dbReference>
<evidence type="ECO:0000313" key="9">
    <source>
        <dbReference type="Proteomes" id="UP000646244"/>
    </source>
</evidence>
<dbReference type="PANTHER" id="PTHR35807">
    <property type="entry name" value="TRANSCRIPTIONAL REGULATOR REDD-RELATED"/>
    <property type="match status" value="1"/>
</dbReference>
<dbReference type="GO" id="GO:0006355">
    <property type="term" value="P:regulation of DNA-templated transcription"/>
    <property type="evidence" value="ECO:0007669"/>
    <property type="project" value="InterPro"/>
</dbReference>
<name>A0A918TL77_STRCJ</name>